<dbReference type="OrthoDB" id="3689589at2"/>
<dbReference type="Proteomes" id="UP000241118">
    <property type="component" value="Unassembled WGS sequence"/>
</dbReference>
<accession>A0A2P8I9Q9</accession>
<keyword evidence="2" id="KW-1185">Reference proteome</keyword>
<evidence type="ECO:0000313" key="1">
    <source>
        <dbReference type="EMBL" id="PSL55194.1"/>
    </source>
</evidence>
<proteinExistence type="predicted"/>
<protein>
    <submittedName>
        <fullName evidence="1">Uncharacterized protein</fullName>
    </submittedName>
</protein>
<comment type="caution">
    <text evidence="1">The sequence shown here is derived from an EMBL/GenBank/DDBJ whole genome shotgun (WGS) entry which is preliminary data.</text>
</comment>
<gene>
    <name evidence="1" type="ORF">B0I31_105152</name>
</gene>
<sequence>MGHLRCAGALQRPHSGVVEGWRPRDEAESAAGWRLWLALSGRLWPSAEWDGTPAEAVGGLRAVLAECAGIRGAYTGERTAAVLRLVDSVVFVLSLPLDLWRDDALPVDADRAALLHSDLAGAVEHLAEVRAVLARGGGWAELEAR</sequence>
<dbReference type="AlphaFoldDB" id="A0A2P8I9Q9"/>
<dbReference type="EMBL" id="PYAX01000005">
    <property type="protein sequence ID" value="PSL55194.1"/>
    <property type="molecule type" value="Genomic_DNA"/>
</dbReference>
<reference evidence="1 2" key="1">
    <citation type="submission" date="2018-03" db="EMBL/GenBank/DDBJ databases">
        <title>Genomic Encyclopedia of Type Strains, Phase III (KMG-III): the genomes of soil and plant-associated and newly described type strains.</title>
        <authorList>
            <person name="Whitman W."/>
        </authorList>
    </citation>
    <scope>NUCLEOTIDE SEQUENCE [LARGE SCALE GENOMIC DNA]</scope>
    <source>
        <strain evidence="1 2">CGMCC 4.7097</strain>
    </source>
</reference>
<organism evidence="1 2">
    <name type="scientific">Saccharothrix carnea</name>
    <dbReference type="NCBI Taxonomy" id="1280637"/>
    <lineage>
        <taxon>Bacteria</taxon>
        <taxon>Bacillati</taxon>
        <taxon>Actinomycetota</taxon>
        <taxon>Actinomycetes</taxon>
        <taxon>Pseudonocardiales</taxon>
        <taxon>Pseudonocardiaceae</taxon>
        <taxon>Saccharothrix</taxon>
    </lineage>
</organism>
<evidence type="ECO:0000313" key="2">
    <source>
        <dbReference type="Proteomes" id="UP000241118"/>
    </source>
</evidence>
<name>A0A2P8I9Q9_SACCR</name>